<evidence type="ECO:0000313" key="8">
    <source>
        <dbReference type="EMBL" id="KAF7371062.1"/>
    </source>
</evidence>
<dbReference type="SUPFAM" id="SSF57850">
    <property type="entry name" value="RING/U-box"/>
    <property type="match status" value="1"/>
</dbReference>
<dbReference type="PROSITE" id="PS00518">
    <property type="entry name" value="ZF_RING_1"/>
    <property type="match status" value="1"/>
</dbReference>
<evidence type="ECO:0000256" key="3">
    <source>
        <dbReference type="ARBA" id="ARBA00022833"/>
    </source>
</evidence>
<dbReference type="SMART" id="SM00184">
    <property type="entry name" value="RING"/>
    <property type="match status" value="1"/>
</dbReference>
<feature type="region of interest" description="Disordered" evidence="6">
    <location>
        <begin position="397"/>
        <end position="428"/>
    </location>
</feature>
<dbReference type="EMBL" id="JACAZH010000004">
    <property type="protein sequence ID" value="KAF7371062.1"/>
    <property type="molecule type" value="Genomic_DNA"/>
</dbReference>
<gene>
    <name evidence="8" type="ORF">MSAN_00740500</name>
</gene>
<feature type="region of interest" description="Disordered" evidence="6">
    <location>
        <begin position="1"/>
        <end position="147"/>
    </location>
</feature>
<dbReference type="GO" id="GO:0051865">
    <property type="term" value="P:protein autoubiquitination"/>
    <property type="evidence" value="ECO:0007669"/>
    <property type="project" value="TreeGrafter"/>
</dbReference>
<dbReference type="AlphaFoldDB" id="A0A8H6Z5G3"/>
<organism evidence="8 9">
    <name type="scientific">Mycena sanguinolenta</name>
    <dbReference type="NCBI Taxonomy" id="230812"/>
    <lineage>
        <taxon>Eukaryota</taxon>
        <taxon>Fungi</taxon>
        <taxon>Dikarya</taxon>
        <taxon>Basidiomycota</taxon>
        <taxon>Agaricomycotina</taxon>
        <taxon>Agaricomycetes</taxon>
        <taxon>Agaricomycetidae</taxon>
        <taxon>Agaricales</taxon>
        <taxon>Marasmiineae</taxon>
        <taxon>Mycenaceae</taxon>
        <taxon>Mycena</taxon>
    </lineage>
</organism>
<keyword evidence="3" id="KW-0862">Zinc</keyword>
<keyword evidence="1" id="KW-0479">Metal-binding</keyword>
<dbReference type="Pfam" id="PF26609">
    <property type="entry name" value="DUF8191"/>
    <property type="match status" value="1"/>
</dbReference>
<feature type="domain" description="RING-type" evidence="7">
    <location>
        <begin position="233"/>
        <end position="294"/>
    </location>
</feature>
<evidence type="ECO:0000256" key="2">
    <source>
        <dbReference type="ARBA" id="ARBA00022771"/>
    </source>
</evidence>
<dbReference type="Proteomes" id="UP000623467">
    <property type="component" value="Unassembled WGS sequence"/>
</dbReference>
<dbReference type="PROSITE" id="PS50089">
    <property type="entry name" value="ZF_RING_2"/>
    <property type="match status" value="1"/>
</dbReference>
<feature type="compositionally biased region" description="Basic and acidic residues" evidence="6">
    <location>
        <begin position="120"/>
        <end position="129"/>
    </location>
</feature>
<reference evidence="8" key="1">
    <citation type="submission" date="2020-05" db="EMBL/GenBank/DDBJ databases">
        <title>Mycena genomes resolve the evolution of fungal bioluminescence.</title>
        <authorList>
            <person name="Tsai I.J."/>
        </authorList>
    </citation>
    <scope>NUCLEOTIDE SEQUENCE</scope>
    <source>
        <strain evidence="8">160909Yilan</strain>
    </source>
</reference>
<keyword evidence="2 4" id="KW-0863">Zinc-finger</keyword>
<evidence type="ECO:0000313" key="9">
    <source>
        <dbReference type="Proteomes" id="UP000623467"/>
    </source>
</evidence>
<dbReference type="OrthoDB" id="6105938at2759"/>
<dbReference type="PANTHER" id="PTHR12109:SF3">
    <property type="entry name" value="RING FINGER PROTEIN 141"/>
    <property type="match status" value="1"/>
</dbReference>
<evidence type="ECO:0000256" key="4">
    <source>
        <dbReference type="PROSITE-ProRule" id="PRU00175"/>
    </source>
</evidence>
<dbReference type="InterPro" id="IPR001841">
    <property type="entry name" value="Znf_RING"/>
</dbReference>
<dbReference type="InterPro" id="IPR017907">
    <property type="entry name" value="Znf_RING_CS"/>
</dbReference>
<keyword evidence="5" id="KW-0175">Coiled coil</keyword>
<keyword evidence="9" id="KW-1185">Reference proteome</keyword>
<evidence type="ECO:0000259" key="7">
    <source>
        <dbReference type="PROSITE" id="PS50089"/>
    </source>
</evidence>
<evidence type="ECO:0000256" key="6">
    <source>
        <dbReference type="SAM" id="MobiDB-lite"/>
    </source>
</evidence>
<dbReference type="Gene3D" id="3.30.40.10">
    <property type="entry name" value="Zinc/RING finger domain, C3HC4 (zinc finger)"/>
    <property type="match status" value="1"/>
</dbReference>
<dbReference type="InterPro" id="IPR047126">
    <property type="entry name" value="RNF141-like"/>
</dbReference>
<dbReference type="InterPro" id="IPR013083">
    <property type="entry name" value="Znf_RING/FYVE/PHD"/>
</dbReference>
<dbReference type="InterPro" id="IPR058504">
    <property type="entry name" value="DUF8191"/>
</dbReference>
<name>A0A8H6Z5G3_9AGAR</name>
<evidence type="ECO:0000256" key="1">
    <source>
        <dbReference type="ARBA" id="ARBA00022723"/>
    </source>
</evidence>
<dbReference type="GO" id="GO:0008270">
    <property type="term" value="F:zinc ion binding"/>
    <property type="evidence" value="ECO:0007669"/>
    <property type="project" value="UniProtKB-KW"/>
</dbReference>
<comment type="caution">
    <text evidence="8">The sequence shown here is derived from an EMBL/GenBank/DDBJ whole genome shotgun (WGS) entry which is preliminary data.</text>
</comment>
<proteinExistence type="predicted"/>
<sequence length="591" mass="66203">MNRSKKHAGIPSTRTPISFHERSKSRSPSRNGSHSDPFTICTTPATHTIKRKRSFNFSVAAETNAASAVDDIDRGQRIKPKPASSQNRVEISGASSSRSKKERERTRVAPAPNVPSTDGQARRSLDKGKTKQVVEMGTSSSRPTTPVYTGSLAAAEFERMRKELETLKETLKKTVHDDKKQIKKQNKTIEELRTQLAAETLAREEKEKSLVAASSKSRKNEELLKAIESSLQCQICIDLFSKPNVLAPCGHVFCLECLQQWFRSAPGNDSDNDMDPEDREQYILDREKSCPYCRAQVVRRPVPVFMVKSVVTALRNATGQPVAAQDEEDADPWKGLFLPDDESSDSDEDLEGYGSSDGSQVEFSDHDSEDLDDLDRAEMALAVELSGFPEGLARFYASPSESEDGSPSESDGEEEEGGEEDGEEDGEDIEDLDADATYGMPRWEPPRHFVQFNDVSSSVWKMLRRGCTAQFIAIFDIRYRHDEGLIAHISSLDPSERYITRGRNRLFLGWNIHIDPSEDTELSVGFGAENAFMGRQIRDIWQHPERWMVTERHGYPGQGIMDARRLAPVEEDADMYDTSDSEAYSNGEEDL</sequence>
<feature type="compositionally biased region" description="Polar residues" evidence="6">
    <location>
        <begin position="26"/>
        <end position="46"/>
    </location>
</feature>
<protein>
    <submittedName>
        <fullName evidence="8">Ring finger domain protein</fullName>
    </submittedName>
</protein>
<feature type="compositionally biased region" description="Polar residues" evidence="6">
    <location>
        <begin position="137"/>
        <end position="147"/>
    </location>
</feature>
<feature type="compositionally biased region" description="Acidic residues" evidence="6">
    <location>
        <begin position="401"/>
        <end position="428"/>
    </location>
</feature>
<feature type="coiled-coil region" evidence="5">
    <location>
        <begin position="154"/>
        <end position="209"/>
    </location>
</feature>
<dbReference type="PANTHER" id="PTHR12109">
    <property type="entry name" value="RING FINGER PROTEIN 141-RELATED"/>
    <property type="match status" value="1"/>
</dbReference>
<accession>A0A8H6Z5G3</accession>
<evidence type="ECO:0000256" key="5">
    <source>
        <dbReference type="SAM" id="Coils"/>
    </source>
</evidence>
<feature type="region of interest" description="Disordered" evidence="6">
    <location>
        <begin position="318"/>
        <end position="370"/>
    </location>
</feature>
<feature type="compositionally biased region" description="Acidic residues" evidence="6">
    <location>
        <begin position="339"/>
        <end position="351"/>
    </location>
</feature>
<dbReference type="Pfam" id="PF13923">
    <property type="entry name" value="zf-C3HC4_2"/>
    <property type="match status" value="1"/>
</dbReference>
<dbReference type="GO" id="GO:0004842">
    <property type="term" value="F:ubiquitin-protein transferase activity"/>
    <property type="evidence" value="ECO:0007669"/>
    <property type="project" value="TreeGrafter"/>
</dbReference>